<evidence type="ECO:0000313" key="5">
    <source>
        <dbReference type="EMBL" id="OAJ42107.1"/>
    </source>
</evidence>
<reference evidence="5 6" key="2">
    <citation type="submission" date="2016-05" db="EMBL/GenBank/DDBJ databases">
        <title>Lineage-specific infection strategies underlie the spectrum of fungal disease in amphibians.</title>
        <authorList>
            <person name="Cuomo C.A."/>
            <person name="Farrer R.A."/>
            <person name="James T."/>
            <person name="Longcore J."/>
            <person name="Birren B."/>
        </authorList>
    </citation>
    <scope>NUCLEOTIDE SEQUENCE [LARGE SCALE GENOMIC DNA]</scope>
    <source>
        <strain evidence="5 6">JEL423</strain>
    </source>
</reference>
<dbReference type="EMBL" id="DS022307">
    <property type="protein sequence ID" value="OAJ42107.1"/>
    <property type="molecule type" value="Genomic_DNA"/>
</dbReference>
<dbReference type="InterPro" id="IPR016650">
    <property type="entry name" value="eIF3e"/>
</dbReference>
<dbReference type="GO" id="GO:0005852">
    <property type="term" value="C:eukaryotic translation initiation factor 3 complex"/>
    <property type="evidence" value="ECO:0007669"/>
    <property type="project" value="InterPro"/>
</dbReference>
<keyword evidence="2" id="KW-0396">Initiation factor</keyword>
<evidence type="ECO:0000256" key="3">
    <source>
        <dbReference type="ARBA" id="ARBA00022917"/>
    </source>
</evidence>
<keyword evidence="1" id="KW-0963">Cytoplasm</keyword>
<feature type="domain" description="Eukaryotic translation initiation factor 3 subunit E N-terminal" evidence="4">
    <location>
        <begin position="2"/>
        <end position="120"/>
    </location>
</feature>
<dbReference type="VEuPathDB" id="FungiDB:BDEG_25608"/>
<dbReference type="Proteomes" id="UP000077115">
    <property type="component" value="Unassembled WGS sequence"/>
</dbReference>
<gene>
    <name evidence="5" type="ORF">BDEG_25608</name>
</gene>
<keyword evidence="3" id="KW-0648">Protein biosynthesis</keyword>
<dbReference type="OrthoDB" id="417252at2759"/>
<proteinExistence type="predicted"/>
<reference evidence="5 6" key="1">
    <citation type="submission" date="2006-10" db="EMBL/GenBank/DDBJ databases">
        <title>The Genome Sequence of Batrachochytrium dendrobatidis JEL423.</title>
        <authorList>
            <consortium name="The Broad Institute Genome Sequencing Platform"/>
            <person name="Birren B."/>
            <person name="Lander E."/>
            <person name="Galagan J."/>
            <person name="Cuomo C."/>
            <person name="Devon K."/>
            <person name="Jaffe D."/>
            <person name="Butler J."/>
            <person name="Alvarez P."/>
            <person name="Gnerre S."/>
            <person name="Grabherr M."/>
            <person name="Kleber M."/>
            <person name="Mauceli E."/>
            <person name="Brockman W."/>
            <person name="Young S."/>
            <person name="LaButti K."/>
            <person name="Sykes S."/>
            <person name="DeCaprio D."/>
            <person name="Crawford M."/>
            <person name="Koehrsen M."/>
            <person name="Engels R."/>
            <person name="Montgomery P."/>
            <person name="Pearson M."/>
            <person name="Howarth C."/>
            <person name="Larson L."/>
            <person name="White J."/>
            <person name="O'Leary S."/>
            <person name="Kodira C."/>
            <person name="Zeng Q."/>
            <person name="Yandava C."/>
            <person name="Alvarado L."/>
            <person name="Longcore J."/>
            <person name="James T."/>
        </authorList>
    </citation>
    <scope>NUCLEOTIDE SEQUENCE [LARGE SCALE GENOMIC DNA]</scope>
    <source>
        <strain evidence="5 6">JEL423</strain>
    </source>
</reference>
<name>A0A177WPR3_BATDL</name>
<dbReference type="SMART" id="SM01186">
    <property type="entry name" value="eIF3_N"/>
    <property type="match status" value="1"/>
</dbReference>
<dbReference type="GO" id="GO:0003743">
    <property type="term" value="F:translation initiation factor activity"/>
    <property type="evidence" value="ECO:0007669"/>
    <property type="project" value="UniProtKB-KW"/>
</dbReference>
<dbReference type="Pfam" id="PF09440">
    <property type="entry name" value="eIF3_N"/>
    <property type="match status" value="1"/>
</dbReference>
<dbReference type="PANTHER" id="PTHR10317">
    <property type="entry name" value="EUKARYOTIC TRANSLATION INITIATION FACTOR 3 SUBUNIT E"/>
    <property type="match status" value="1"/>
</dbReference>
<accession>A0A177WPR3</accession>
<evidence type="ECO:0000313" key="6">
    <source>
        <dbReference type="Proteomes" id="UP000077115"/>
    </source>
</evidence>
<evidence type="ECO:0000256" key="2">
    <source>
        <dbReference type="ARBA" id="ARBA00022540"/>
    </source>
</evidence>
<sequence>MDLTLKITPFLDKHLILPLIEFQEKRQIYNKKDLLKSKHQLLSTTKMMDFTNTVYKELQGTKKNEPGYDKRREHVLATLDDLEKQVNPCMNIIQDPTFVQQMKQDKVANLTLLKDKYKVMLLT</sequence>
<dbReference type="eggNOG" id="KOG2758">
    <property type="taxonomic scope" value="Eukaryota"/>
</dbReference>
<dbReference type="AlphaFoldDB" id="A0A177WPR3"/>
<organism evidence="5 6">
    <name type="scientific">Batrachochytrium dendrobatidis (strain JEL423)</name>
    <dbReference type="NCBI Taxonomy" id="403673"/>
    <lineage>
        <taxon>Eukaryota</taxon>
        <taxon>Fungi</taxon>
        <taxon>Fungi incertae sedis</taxon>
        <taxon>Chytridiomycota</taxon>
        <taxon>Chytridiomycota incertae sedis</taxon>
        <taxon>Chytridiomycetes</taxon>
        <taxon>Rhizophydiales</taxon>
        <taxon>Rhizophydiales incertae sedis</taxon>
        <taxon>Batrachochytrium</taxon>
    </lineage>
</organism>
<dbReference type="STRING" id="403673.A0A177WPR3"/>
<protein>
    <recommendedName>
        <fullName evidence="4">Eukaryotic translation initiation factor 3 subunit E N-terminal domain-containing protein</fullName>
    </recommendedName>
</protein>
<evidence type="ECO:0000256" key="1">
    <source>
        <dbReference type="ARBA" id="ARBA00022490"/>
    </source>
</evidence>
<dbReference type="InterPro" id="IPR019010">
    <property type="entry name" value="eIF3e_N"/>
</dbReference>
<evidence type="ECO:0000259" key="4">
    <source>
        <dbReference type="SMART" id="SM01186"/>
    </source>
</evidence>